<evidence type="ECO:0000259" key="1">
    <source>
        <dbReference type="Pfam" id="PF20613"/>
    </source>
</evidence>
<keyword evidence="3" id="KW-1185">Reference proteome</keyword>
<dbReference type="Pfam" id="PF20613">
    <property type="entry name" value="HipA_2"/>
    <property type="match status" value="1"/>
</dbReference>
<organism evidence="2 3">
    <name type="scientific">Quadrisphaera granulorum</name>
    <dbReference type="NCBI Taxonomy" id="317664"/>
    <lineage>
        <taxon>Bacteria</taxon>
        <taxon>Bacillati</taxon>
        <taxon>Actinomycetota</taxon>
        <taxon>Actinomycetes</taxon>
        <taxon>Kineosporiales</taxon>
        <taxon>Kineosporiaceae</taxon>
        <taxon>Quadrisphaera</taxon>
    </lineage>
</organism>
<dbReference type="InterPro" id="IPR046748">
    <property type="entry name" value="HipA_2"/>
</dbReference>
<accession>A0A316A4Z3</accession>
<evidence type="ECO:0000313" key="3">
    <source>
        <dbReference type="Proteomes" id="UP000245469"/>
    </source>
</evidence>
<dbReference type="Proteomes" id="UP000245469">
    <property type="component" value="Unassembled WGS sequence"/>
</dbReference>
<dbReference type="AlphaFoldDB" id="A0A316A4Z3"/>
<sequence>MTGVAPPWAELSMHRPHTSPAISVAAILNEGPTSSSPLLVLADDEQQWWVKHETRTSGKSLVNELVVGRLGKLIGAPVCDVALIDLASNLLPYELRSGELVRAGTCVASRHLGDALVEVRPPVPHRTDDDNRRRHAGLLALVDWCFGRDVQHLQDAGQDFATTSHDHGQYFPLGPGWDPAALSSAVHTPVVIADDPTGLDIDELHRLAHALRAVERRTIHEVLLEVPPSWPVTDSELRRPGQFLEVRAAEVAVRIELLIARLESI</sequence>
<reference evidence="2 3" key="1">
    <citation type="submission" date="2018-03" db="EMBL/GenBank/DDBJ databases">
        <title>Genomic Encyclopedia of Archaeal and Bacterial Type Strains, Phase II (KMG-II): from individual species to whole genera.</title>
        <authorList>
            <person name="Goeker M."/>
        </authorList>
    </citation>
    <scope>NUCLEOTIDE SEQUENCE [LARGE SCALE GENOMIC DNA]</scope>
    <source>
        <strain evidence="2 3">DSM 44889</strain>
    </source>
</reference>
<name>A0A316A4Z3_9ACTN</name>
<protein>
    <recommendedName>
        <fullName evidence="1">HipA-like kinase domain-containing protein</fullName>
    </recommendedName>
</protein>
<feature type="domain" description="HipA-like kinase" evidence="1">
    <location>
        <begin position="34"/>
        <end position="114"/>
    </location>
</feature>
<dbReference type="RefSeq" id="WP_342799555.1">
    <property type="nucleotide sequence ID" value="NZ_QGDQ01000015.1"/>
</dbReference>
<dbReference type="EMBL" id="QGDQ01000015">
    <property type="protein sequence ID" value="PWJ52986.1"/>
    <property type="molecule type" value="Genomic_DNA"/>
</dbReference>
<comment type="caution">
    <text evidence="2">The sequence shown here is derived from an EMBL/GenBank/DDBJ whole genome shotgun (WGS) entry which is preliminary data.</text>
</comment>
<gene>
    <name evidence="2" type="ORF">BXY45_1153</name>
</gene>
<evidence type="ECO:0000313" key="2">
    <source>
        <dbReference type="EMBL" id="PWJ52986.1"/>
    </source>
</evidence>
<proteinExistence type="predicted"/>